<dbReference type="PROSITE" id="PS51885">
    <property type="entry name" value="NEPRILYSIN"/>
    <property type="match status" value="1"/>
</dbReference>
<evidence type="ECO:0000259" key="7">
    <source>
        <dbReference type="Pfam" id="PF01431"/>
    </source>
</evidence>
<keyword evidence="10" id="KW-1185">Reference proteome</keyword>
<dbReference type="InterPro" id="IPR000718">
    <property type="entry name" value="Peptidase_M13"/>
</dbReference>
<dbReference type="CDD" id="cd08662">
    <property type="entry name" value="M13"/>
    <property type="match status" value="1"/>
</dbReference>
<dbReference type="eggNOG" id="COG3590">
    <property type="taxonomic scope" value="Bacteria"/>
</dbReference>
<dbReference type="Pfam" id="PF05649">
    <property type="entry name" value="Peptidase_M13_N"/>
    <property type="match status" value="1"/>
</dbReference>
<evidence type="ECO:0000256" key="4">
    <source>
        <dbReference type="ARBA" id="ARBA00022801"/>
    </source>
</evidence>
<sequence length="706" mass="77120">MSRKPDPTLLSLALAALIATGLPGCSPDHSDTGKTAPVATTDAKAGAPALGSFGFDAAGMDRNVAPGDDFFEYANGTWVATTQIPPDRSSFNSFTRILIDTEQNVRRIIEDAAADTSSQGETRKIGDTYTAFMDEAGIEAKGIAPIQPQLDAIASITDQRALATELGGQLRADVDLLNATDYYTDRLFGLWVSQDLHQPTRNVPYLVQGGLGMPDRSFYLDGGRMAELRAAYQAHVAKVLELAGIDDAAARAERIVVLETAIARVHATQEQTNDVEAGANSWAQPDFATKAPGLDWTAFLQAAGLAGQQDFIVWQPDAVAGISALVASQPLATWKDYLAFHALDRAAAYLPRAFADEQFAFYGKTLNGTPEQRERWKRAVAATNDALGEAVGQQYVARHVNAETRARAEAMVANLIAAFGKRIDALEWMSPQTKAEARAKVAGLHVALGYPDRWRDYSALEVKPDDALGNARRAEVFEYRRNLAKLGQPVNHDEWYLLPQTVNALNVPLENRLIFPAAILQPPFFDPAADDAVNYGAIGAVIGHEISHSFDNLGALFDKDGKLHNWWTPQDLQRFEAAGDALAAQFSQYKAFDDLPVNGKLTLGENIADVAGLATAYDAYHLSLQDKPPATLEGFSPDQRFFLGFAQAWRGKYREPALRNAILTDVHAPGRFRTQTVRNLDAWYSAFDVKQGQQLYLAPQDRVEIW</sequence>
<name>A0A0A0ELF7_9GAMM</name>
<dbReference type="InterPro" id="IPR018497">
    <property type="entry name" value="Peptidase_M13_C"/>
</dbReference>
<evidence type="ECO:0000259" key="8">
    <source>
        <dbReference type="Pfam" id="PF05649"/>
    </source>
</evidence>
<dbReference type="GO" id="GO:0046872">
    <property type="term" value="F:metal ion binding"/>
    <property type="evidence" value="ECO:0007669"/>
    <property type="project" value="UniProtKB-KW"/>
</dbReference>
<dbReference type="RefSeq" id="WP_036194948.1">
    <property type="nucleotide sequence ID" value="NZ_AVPS01000008.1"/>
</dbReference>
<dbReference type="SUPFAM" id="SSF55486">
    <property type="entry name" value="Metalloproteases ('zincins'), catalytic domain"/>
    <property type="match status" value="1"/>
</dbReference>
<dbReference type="InterPro" id="IPR008753">
    <property type="entry name" value="Peptidase_M13_N"/>
</dbReference>
<dbReference type="PRINTS" id="PR00786">
    <property type="entry name" value="NEPRILYSIN"/>
</dbReference>
<keyword evidence="5" id="KW-0862">Zinc</keyword>
<accession>A0A0A0ELF7</accession>
<evidence type="ECO:0000256" key="2">
    <source>
        <dbReference type="ARBA" id="ARBA00022670"/>
    </source>
</evidence>
<dbReference type="PANTHER" id="PTHR11733:SF211">
    <property type="entry name" value="OLIGOPEPTIDASE LIPOPROTEIN M13 FAMILY"/>
    <property type="match status" value="1"/>
</dbReference>
<protein>
    <submittedName>
        <fullName evidence="9">Peptidase M13</fullName>
    </submittedName>
</protein>
<evidence type="ECO:0000313" key="9">
    <source>
        <dbReference type="EMBL" id="KGM51135.1"/>
    </source>
</evidence>
<dbReference type="Gene3D" id="1.10.1380.10">
    <property type="entry name" value="Neutral endopeptidase , domain2"/>
    <property type="match status" value="1"/>
</dbReference>
<dbReference type="PANTHER" id="PTHR11733">
    <property type="entry name" value="ZINC METALLOPROTEASE FAMILY M13 NEPRILYSIN-RELATED"/>
    <property type="match status" value="1"/>
</dbReference>
<evidence type="ECO:0000256" key="1">
    <source>
        <dbReference type="ARBA" id="ARBA00001947"/>
    </source>
</evidence>
<dbReference type="InterPro" id="IPR042089">
    <property type="entry name" value="Peptidase_M13_dom_2"/>
</dbReference>
<organism evidence="9 10">
    <name type="scientific">Lysobacter concretionis Ko07 = DSM 16239</name>
    <dbReference type="NCBI Taxonomy" id="1122185"/>
    <lineage>
        <taxon>Bacteria</taxon>
        <taxon>Pseudomonadati</taxon>
        <taxon>Pseudomonadota</taxon>
        <taxon>Gammaproteobacteria</taxon>
        <taxon>Lysobacterales</taxon>
        <taxon>Lysobacteraceae</taxon>
        <taxon>Novilysobacter</taxon>
    </lineage>
</organism>
<comment type="cofactor">
    <cofactor evidence="1">
        <name>Zn(2+)</name>
        <dbReference type="ChEBI" id="CHEBI:29105"/>
    </cofactor>
</comment>
<dbReference type="Gene3D" id="3.40.390.10">
    <property type="entry name" value="Collagenase (Catalytic Domain)"/>
    <property type="match status" value="1"/>
</dbReference>
<dbReference type="AlphaFoldDB" id="A0A0A0ELF7"/>
<dbReference type="Proteomes" id="UP000030017">
    <property type="component" value="Unassembled WGS sequence"/>
</dbReference>
<dbReference type="GO" id="GO:0005886">
    <property type="term" value="C:plasma membrane"/>
    <property type="evidence" value="ECO:0007669"/>
    <property type="project" value="TreeGrafter"/>
</dbReference>
<keyword evidence="6" id="KW-0482">Metalloprotease</keyword>
<feature type="domain" description="Peptidase M13 C-terminal" evidence="7">
    <location>
        <begin position="503"/>
        <end position="703"/>
    </location>
</feature>
<gene>
    <name evidence="9" type="ORF">N792_12135</name>
</gene>
<feature type="domain" description="Peptidase M13 N-terminal" evidence="8">
    <location>
        <begin position="66"/>
        <end position="451"/>
    </location>
</feature>
<keyword evidence="2" id="KW-0645">Protease</keyword>
<comment type="caution">
    <text evidence="9">The sequence shown here is derived from an EMBL/GenBank/DDBJ whole genome shotgun (WGS) entry which is preliminary data.</text>
</comment>
<dbReference type="STRING" id="1122185.N792_12135"/>
<evidence type="ECO:0000256" key="6">
    <source>
        <dbReference type="ARBA" id="ARBA00023049"/>
    </source>
</evidence>
<dbReference type="GO" id="GO:0004222">
    <property type="term" value="F:metalloendopeptidase activity"/>
    <property type="evidence" value="ECO:0007669"/>
    <property type="project" value="InterPro"/>
</dbReference>
<dbReference type="EMBL" id="AVPS01000008">
    <property type="protein sequence ID" value="KGM51135.1"/>
    <property type="molecule type" value="Genomic_DNA"/>
</dbReference>
<dbReference type="OrthoDB" id="9775677at2"/>
<keyword evidence="4" id="KW-0378">Hydrolase</keyword>
<evidence type="ECO:0000256" key="3">
    <source>
        <dbReference type="ARBA" id="ARBA00022723"/>
    </source>
</evidence>
<reference evidence="9 10" key="1">
    <citation type="submission" date="2013-08" db="EMBL/GenBank/DDBJ databases">
        <title>Genome sequencing of Lysobacter.</title>
        <authorList>
            <person name="Zhang S."/>
            <person name="Wang G."/>
        </authorList>
    </citation>
    <scope>NUCLEOTIDE SEQUENCE [LARGE SCALE GENOMIC DNA]</scope>
    <source>
        <strain evidence="9 10">Ko07</strain>
    </source>
</reference>
<dbReference type="GO" id="GO:0016485">
    <property type="term" value="P:protein processing"/>
    <property type="evidence" value="ECO:0007669"/>
    <property type="project" value="TreeGrafter"/>
</dbReference>
<dbReference type="Pfam" id="PF01431">
    <property type="entry name" value="Peptidase_M13"/>
    <property type="match status" value="1"/>
</dbReference>
<dbReference type="InterPro" id="IPR024079">
    <property type="entry name" value="MetalloPept_cat_dom_sf"/>
</dbReference>
<evidence type="ECO:0000313" key="10">
    <source>
        <dbReference type="Proteomes" id="UP000030017"/>
    </source>
</evidence>
<proteinExistence type="predicted"/>
<evidence type="ECO:0000256" key="5">
    <source>
        <dbReference type="ARBA" id="ARBA00022833"/>
    </source>
</evidence>
<keyword evidence="3" id="KW-0479">Metal-binding</keyword>